<comment type="caution">
    <text evidence="1">The sequence shown here is derived from an EMBL/GenBank/DDBJ whole genome shotgun (WGS) entry which is preliminary data.</text>
</comment>
<organism evidence="1 2">
    <name type="scientific">Ambrosiozyma monospora</name>
    <name type="common">Yeast</name>
    <name type="synonym">Endomycopsis monosporus</name>
    <dbReference type="NCBI Taxonomy" id="43982"/>
    <lineage>
        <taxon>Eukaryota</taxon>
        <taxon>Fungi</taxon>
        <taxon>Dikarya</taxon>
        <taxon>Ascomycota</taxon>
        <taxon>Saccharomycotina</taxon>
        <taxon>Pichiomycetes</taxon>
        <taxon>Pichiales</taxon>
        <taxon>Pichiaceae</taxon>
        <taxon>Ambrosiozyma</taxon>
    </lineage>
</organism>
<gene>
    <name evidence="1" type="ORF">Amon02_000381900</name>
</gene>
<dbReference type="EMBL" id="BSXS01002484">
    <property type="protein sequence ID" value="GME79199.1"/>
    <property type="molecule type" value="Genomic_DNA"/>
</dbReference>
<evidence type="ECO:0000313" key="1">
    <source>
        <dbReference type="EMBL" id="GME79199.1"/>
    </source>
</evidence>
<proteinExistence type="predicted"/>
<dbReference type="Proteomes" id="UP001165064">
    <property type="component" value="Unassembled WGS sequence"/>
</dbReference>
<name>A0ACB5T246_AMBMO</name>
<protein>
    <submittedName>
        <fullName evidence="1">Unnamed protein product</fullName>
    </submittedName>
</protein>
<accession>A0ACB5T246</accession>
<reference evidence="1" key="1">
    <citation type="submission" date="2023-04" db="EMBL/GenBank/DDBJ databases">
        <title>Ambrosiozyma monospora NBRC 10751.</title>
        <authorList>
            <person name="Ichikawa N."/>
            <person name="Sato H."/>
            <person name="Tonouchi N."/>
        </authorList>
    </citation>
    <scope>NUCLEOTIDE SEQUENCE</scope>
    <source>
        <strain evidence="1">NBRC 10751</strain>
    </source>
</reference>
<keyword evidence="2" id="KW-1185">Reference proteome</keyword>
<evidence type="ECO:0000313" key="2">
    <source>
        <dbReference type="Proteomes" id="UP001165064"/>
    </source>
</evidence>
<sequence length="81" mass="8892">MTTEEVDPATFAEVYKKLNEGEVAASQLEKMLDQLERQMDDMERIAGFHQSSATPQASADSQTTANKTAAANTTKQPEDKN</sequence>